<evidence type="ECO:0000256" key="2">
    <source>
        <dbReference type="ARBA" id="ARBA00008124"/>
    </source>
</evidence>
<comment type="subcellular location">
    <subcellularLocation>
        <location evidence="1">Golgi apparatus membrane</location>
        <topology evidence="1">Single-pass type II membrane protein</topology>
    </subcellularLocation>
</comment>
<gene>
    <name evidence="11" type="primary">GAL3ST1</name>
    <name evidence="11" type="ORF">BLAG_LOCUS15576</name>
</gene>
<feature type="chain" id="PRO_5035427355" evidence="10">
    <location>
        <begin position="25"/>
        <end position="427"/>
    </location>
</feature>
<keyword evidence="5" id="KW-0735">Signal-anchor</keyword>
<keyword evidence="6" id="KW-1133">Transmembrane helix</keyword>
<comment type="similarity">
    <text evidence="2">Belongs to the galactose-3-O-sulfotransferase family.</text>
</comment>
<dbReference type="InterPro" id="IPR009729">
    <property type="entry name" value="Gal-3-0_sulfotransfrase"/>
</dbReference>
<proteinExistence type="inferred from homology"/>
<evidence type="ECO:0000256" key="1">
    <source>
        <dbReference type="ARBA" id="ARBA00004323"/>
    </source>
</evidence>
<keyword evidence="8" id="KW-0472">Membrane</keyword>
<evidence type="ECO:0000256" key="4">
    <source>
        <dbReference type="ARBA" id="ARBA00022692"/>
    </source>
</evidence>
<sequence>MKLPHVFLALLCFLVACTVVVILTLQNRQTVEYGERMAVKAWKSNEYTSTLEVEYWNGTGEQQLGTDEKEVDKGIWPYFGADLPTNRSKLQICTKSVQHFVFINIHKTGSTTLCVMLYRFGYVHGLNFVLPQARTPDNMGWPHYLRAQDYLPLKGGYHFDVLVDHTVYHRRIIDNLMPADTAYIAMLRYPLHHLESVFSSYKVPRQLKLDTKNPLEAFLRNPETYHRKDYIRTKLSSGQKPYSLTRNFMAYDLGYPSGLAEDMEMAQAYVKRLDRELDLVLILEYLDESLILLKRTMCWSIRDILYDTFNTAMRYRYAMDLTPEMDLNYKQWSKVDYLLYDHFNNTLWKKISQEGDDFRQEVANFVSVNSRVKSFCKKKNKDDHIVIPASKWNAEELTVNQTFCHLLKTARMFFYKAILERQSSKQL</sequence>
<evidence type="ECO:0000256" key="6">
    <source>
        <dbReference type="ARBA" id="ARBA00022989"/>
    </source>
</evidence>
<evidence type="ECO:0000256" key="3">
    <source>
        <dbReference type="ARBA" id="ARBA00022679"/>
    </source>
</evidence>
<keyword evidence="7" id="KW-0333">Golgi apparatus</keyword>
<evidence type="ECO:0000313" key="12">
    <source>
        <dbReference type="Proteomes" id="UP000838412"/>
    </source>
</evidence>
<dbReference type="PROSITE" id="PS51257">
    <property type="entry name" value="PROKAR_LIPOPROTEIN"/>
    <property type="match status" value="1"/>
</dbReference>
<reference evidence="11" key="1">
    <citation type="submission" date="2022-01" db="EMBL/GenBank/DDBJ databases">
        <authorList>
            <person name="Braso-Vives M."/>
        </authorList>
    </citation>
    <scope>NUCLEOTIDE SEQUENCE</scope>
</reference>
<protein>
    <submittedName>
        <fullName evidence="11">GAL3ST1 protein</fullName>
    </submittedName>
</protein>
<evidence type="ECO:0000313" key="11">
    <source>
        <dbReference type="EMBL" id="CAH1257789.1"/>
    </source>
</evidence>
<keyword evidence="12" id="KW-1185">Reference proteome</keyword>
<evidence type="ECO:0000256" key="5">
    <source>
        <dbReference type="ARBA" id="ARBA00022968"/>
    </source>
</evidence>
<keyword evidence="10" id="KW-0732">Signal</keyword>
<evidence type="ECO:0000256" key="10">
    <source>
        <dbReference type="SAM" id="SignalP"/>
    </source>
</evidence>
<dbReference type="PANTHER" id="PTHR14647">
    <property type="entry name" value="GALACTOSE-3-O-SULFOTRANSFERASE"/>
    <property type="match status" value="1"/>
</dbReference>
<dbReference type="EMBL" id="OV696688">
    <property type="protein sequence ID" value="CAH1257789.1"/>
    <property type="molecule type" value="Genomic_DNA"/>
</dbReference>
<dbReference type="SUPFAM" id="SSF52540">
    <property type="entry name" value="P-loop containing nucleoside triphosphate hydrolases"/>
    <property type="match status" value="1"/>
</dbReference>
<evidence type="ECO:0000256" key="7">
    <source>
        <dbReference type="ARBA" id="ARBA00023034"/>
    </source>
</evidence>
<name>A0A8J9ZQK0_BRALA</name>
<dbReference type="GO" id="GO:0000139">
    <property type="term" value="C:Golgi membrane"/>
    <property type="evidence" value="ECO:0007669"/>
    <property type="project" value="UniProtKB-SubCell"/>
</dbReference>
<organism evidence="11 12">
    <name type="scientific">Branchiostoma lanceolatum</name>
    <name type="common">Common lancelet</name>
    <name type="synonym">Amphioxus lanceolatum</name>
    <dbReference type="NCBI Taxonomy" id="7740"/>
    <lineage>
        <taxon>Eukaryota</taxon>
        <taxon>Metazoa</taxon>
        <taxon>Chordata</taxon>
        <taxon>Cephalochordata</taxon>
        <taxon>Leptocardii</taxon>
        <taxon>Amphioxiformes</taxon>
        <taxon>Branchiostomatidae</taxon>
        <taxon>Branchiostoma</taxon>
    </lineage>
</organism>
<dbReference type="PANTHER" id="PTHR14647:SF87">
    <property type="entry name" value="PUTATIVE-RELATED"/>
    <property type="match status" value="1"/>
</dbReference>
<keyword evidence="9" id="KW-0325">Glycoprotein</keyword>
<evidence type="ECO:0000256" key="9">
    <source>
        <dbReference type="ARBA" id="ARBA00023180"/>
    </source>
</evidence>
<evidence type="ECO:0000256" key="8">
    <source>
        <dbReference type="ARBA" id="ARBA00023136"/>
    </source>
</evidence>
<dbReference type="Gene3D" id="3.40.50.300">
    <property type="entry name" value="P-loop containing nucleotide triphosphate hydrolases"/>
    <property type="match status" value="1"/>
</dbReference>
<dbReference type="GO" id="GO:0001733">
    <property type="term" value="F:galactosylceramide sulfotransferase activity"/>
    <property type="evidence" value="ECO:0007669"/>
    <property type="project" value="InterPro"/>
</dbReference>
<feature type="signal peptide" evidence="10">
    <location>
        <begin position="1"/>
        <end position="24"/>
    </location>
</feature>
<dbReference type="Pfam" id="PF06990">
    <property type="entry name" value="Gal-3-0_sulfotr"/>
    <property type="match status" value="1"/>
</dbReference>
<dbReference type="GO" id="GO:0009247">
    <property type="term" value="P:glycolipid biosynthetic process"/>
    <property type="evidence" value="ECO:0007669"/>
    <property type="project" value="InterPro"/>
</dbReference>
<keyword evidence="4" id="KW-0812">Transmembrane</keyword>
<keyword evidence="3" id="KW-0808">Transferase</keyword>
<dbReference type="AlphaFoldDB" id="A0A8J9ZQK0"/>
<dbReference type="InterPro" id="IPR027417">
    <property type="entry name" value="P-loop_NTPase"/>
</dbReference>
<dbReference type="OrthoDB" id="514299at2759"/>
<accession>A0A8J9ZQK0</accession>
<dbReference type="Proteomes" id="UP000838412">
    <property type="component" value="Chromosome 3"/>
</dbReference>